<reference evidence="1" key="1">
    <citation type="submission" date="2019-11" db="EMBL/GenBank/DDBJ databases">
        <title>Nori genome reveals adaptations in red seaweeds to the harsh intertidal environment.</title>
        <authorList>
            <person name="Wang D."/>
            <person name="Mao Y."/>
        </authorList>
    </citation>
    <scope>NUCLEOTIDE SEQUENCE</scope>
    <source>
        <tissue evidence="1">Gametophyte</tissue>
    </source>
</reference>
<comment type="caution">
    <text evidence="1">The sequence shown here is derived from an EMBL/GenBank/DDBJ whole genome shotgun (WGS) entry which is preliminary data.</text>
</comment>
<sequence>MSRANGDGQLSDPASEATDAAIAVAASPTVHIPPAARAEAAALFGLAAPCCVALLAEVGMSLTTVVLALGRFSDPALVGGAAVAISVFNAFAAAPTLGAASAQSTLAAAAFGAGAFAQVGLLAQRGLFVSIVFSVVVLPLLLHPRRLLAVALGGDDAGVVTVASVYLRWSSMAIFPVVAYDSLRRYLLAGGLAAPMVSSSIAALFTNTSAHAGLVFWASAVSPPPSSTTLARVSALALTASHVVNAVVLLAIVITRRLLPLCWTGWSPAAAFAPAHLRSYLRLAAPGAAQECAEWWALEVTNLVAARFGPIVLAAHVVLANLAFLAYLAPHAVGTGAATRVGAALGAHRASAARMAALVALAAGGGLAAAQAAAIVSSAPLWSVLYSRNENVVGVVRAVAPLLGAYVVADGCTAALSGILRGSGRQVLGAWGAVLLFWVVGLPVGAAAATVAAHAEWGSVATLCGLWGAVAMAADELELTTDCLSYDVATLYASSFAGLMGGVVRHYLREPARIGAYLETLPSYARPDKRAAACQSRYGPSSGSRTRSGARQAVSRWERRLLKGAGQGVLTSLNMNAYPALLVATNRMTPCTLRV</sequence>
<protein>
    <submittedName>
        <fullName evidence="1">Uncharacterized protein</fullName>
    </submittedName>
</protein>
<accession>A0ACC3BPM2</accession>
<evidence type="ECO:0000313" key="1">
    <source>
        <dbReference type="EMBL" id="KAK1859691.1"/>
    </source>
</evidence>
<organism evidence="1 2">
    <name type="scientific">Pyropia yezoensis</name>
    <name type="common">Susabi-nori</name>
    <name type="synonym">Porphyra yezoensis</name>
    <dbReference type="NCBI Taxonomy" id="2788"/>
    <lineage>
        <taxon>Eukaryota</taxon>
        <taxon>Rhodophyta</taxon>
        <taxon>Bangiophyceae</taxon>
        <taxon>Bangiales</taxon>
        <taxon>Bangiaceae</taxon>
        <taxon>Pyropia</taxon>
    </lineage>
</organism>
<dbReference type="Proteomes" id="UP000798662">
    <property type="component" value="Chromosome 1"/>
</dbReference>
<evidence type="ECO:0000313" key="2">
    <source>
        <dbReference type="Proteomes" id="UP000798662"/>
    </source>
</evidence>
<name>A0ACC3BPM2_PYRYE</name>
<keyword evidence="2" id="KW-1185">Reference proteome</keyword>
<gene>
    <name evidence="1" type="ORF">I4F81_002285</name>
</gene>
<dbReference type="EMBL" id="CM020618">
    <property type="protein sequence ID" value="KAK1859691.1"/>
    <property type="molecule type" value="Genomic_DNA"/>
</dbReference>
<proteinExistence type="predicted"/>